<evidence type="ECO:0000256" key="7">
    <source>
        <dbReference type="ARBA" id="ARBA00023136"/>
    </source>
</evidence>
<dbReference type="SUPFAM" id="SSF90123">
    <property type="entry name" value="ABC transporter transmembrane region"/>
    <property type="match status" value="1"/>
</dbReference>
<evidence type="ECO:0000256" key="4">
    <source>
        <dbReference type="ARBA" id="ARBA00022741"/>
    </source>
</evidence>
<comment type="subcellular location">
    <subcellularLocation>
        <location evidence="1">Cell membrane</location>
        <topology evidence="1">Multi-pass membrane protein</topology>
    </subcellularLocation>
</comment>
<dbReference type="RefSeq" id="WP_187755888.1">
    <property type="nucleotide sequence ID" value="NZ_JABURY010000018.1"/>
</dbReference>
<evidence type="ECO:0000256" key="3">
    <source>
        <dbReference type="ARBA" id="ARBA00022692"/>
    </source>
</evidence>
<organism evidence="11 12">
    <name type="scientific">Frischella japonica</name>
    <dbReference type="NCBI Taxonomy" id="2741544"/>
    <lineage>
        <taxon>Bacteria</taxon>
        <taxon>Pseudomonadati</taxon>
        <taxon>Pseudomonadota</taxon>
        <taxon>Gammaproteobacteria</taxon>
        <taxon>Orbales</taxon>
        <taxon>Orbaceae</taxon>
        <taxon>Frischella</taxon>
    </lineage>
</organism>
<dbReference type="SMART" id="SM00382">
    <property type="entry name" value="AAA"/>
    <property type="match status" value="1"/>
</dbReference>
<dbReference type="GO" id="GO:0005524">
    <property type="term" value="F:ATP binding"/>
    <property type="evidence" value="ECO:0007669"/>
    <property type="project" value="UniProtKB-KW"/>
</dbReference>
<feature type="transmembrane region" description="Helical" evidence="8">
    <location>
        <begin position="184"/>
        <end position="204"/>
    </location>
</feature>
<keyword evidence="5 11" id="KW-0067">ATP-binding</keyword>
<evidence type="ECO:0000256" key="6">
    <source>
        <dbReference type="ARBA" id="ARBA00022989"/>
    </source>
</evidence>
<evidence type="ECO:0000259" key="9">
    <source>
        <dbReference type="PROSITE" id="PS50893"/>
    </source>
</evidence>
<dbReference type="SUPFAM" id="SSF52540">
    <property type="entry name" value="P-loop containing nucleoside triphosphate hydrolases"/>
    <property type="match status" value="1"/>
</dbReference>
<keyword evidence="6 8" id="KW-1133">Transmembrane helix</keyword>
<feature type="domain" description="ABC transmembrane type-1" evidence="10">
    <location>
        <begin position="28"/>
        <end position="327"/>
    </location>
</feature>
<keyword evidence="7 8" id="KW-0472">Membrane</keyword>
<feature type="transmembrane region" description="Helical" evidence="8">
    <location>
        <begin position="21"/>
        <end position="43"/>
    </location>
</feature>
<evidence type="ECO:0000256" key="8">
    <source>
        <dbReference type="SAM" id="Phobius"/>
    </source>
</evidence>
<protein>
    <submittedName>
        <fullName evidence="11">ABC transporter ATP-binding protein/permease</fullName>
    </submittedName>
</protein>
<keyword evidence="2" id="KW-0813">Transport</keyword>
<proteinExistence type="predicted"/>
<evidence type="ECO:0000256" key="1">
    <source>
        <dbReference type="ARBA" id="ARBA00004651"/>
    </source>
</evidence>
<sequence>MQKFKQFLYLIKPFWFSSQAIIAWVLLIATLALSLSTTWLNVLLADWNGQFYNALQLLDSKTIINLLWQFSLLVVALILLVVFADFLRKKLQIKWRDAMTQFITAKWLAHNGQYYHLTLQGKMPDNPDQRIAEDVNLLISQSLELLISFLTSTLTFFSFATILWQLSGALQFTVFSSDISIPGYMFFVCIVYVFVGSLCTHFIGRKLHPINIEQQKNEANFRSDLIRCRDNGDSIAGQHGESVEQERLQITFSAVVRNWHRLIGKERNLLFFINGFSQISSLAPIFFALPKFISGAIQLGGLMQIRIAFMQLNSALSWFIFSYKNIAVWQATVTRLYHFMQLLEEPIDNSINPTTDNQPTKLAVNHLAISVASKEQPILTTSFTVKTGQIVMIKGRSGIGKSTLLKCLAGFWQDYTGEIIRTSDFIWLPQKVWIGEGKLADLVSYPQPSIKYQQDQIALVLDQVGLSQLKSDLQRTADWQIILSGGEQQRLLFARLLLQRPALMLLDETTASLDIESAKQLILLLKTELSNSAMVFISHQNELQTLADTIIDIDTSTGNQK</sequence>
<dbReference type="PROSITE" id="PS00211">
    <property type="entry name" value="ABC_TRANSPORTER_1"/>
    <property type="match status" value="1"/>
</dbReference>
<feature type="domain" description="ABC transporter" evidence="9">
    <location>
        <begin position="362"/>
        <end position="561"/>
    </location>
</feature>
<accession>A0ABR7QZH1</accession>
<dbReference type="InterPro" id="IPR017871">
    <property type="entry name" value="ABC_transporter-like_CS"/>
</dbReference>
<name>A0ABR7QZH1_9GAMM</name>
<keyword evidence="3 8" id="KW-0812">Transmembrane</keyword>
<keyword evidence="4" id="KW-0547">Nucleotide-binding</keyword>
<feature type="transmembrane region" description="Helical" evidence="8">
    <location>
        <begin position="269"/>
        <end position="289"/>
    </location>
</feature>
<dbReference type="PROSITE" id="PS50929">
    <property type="entry name" value="ABC_TM1F"/>
    <property type="match status" value="1"/>
</dbReference>
<dbReference type="Pfam" id="PF06472">
    <property type="entry name" value="ABC_membrane_2"/>
    <property type="match status" value="1"/>
</dbReference>
<dbReference type="Gene3D" id="3.40.50.300">
    <property type="entry name" value="P-loop containing nucleotide triphosphate hydrolases"/>
    <property type="match status" value="1"/>
</dbReference>
<dbReference type="PROSITE" id="PS50893">
    <property type="entry name" value="ABC_TRANSPORTER_2"/>
    <property type="match status" value="1"/>
</dbReference>
<dbReference type="PANTHER" id="PTHR11384:SF59">
    <property type="entry name" value="LYSOSOMAL COBALAMIN TRANSPORTER ABCD4"/>
    <property type="match status" value="1"/>
</dbReference>
<dbReference type="InterPro" id="IPR003439">
    <property type="entry name" value="ABC_transporter-like_ATP-bd"/>
</dbReference>
<dbReference type="InterPro" id="IPR036640">
    <property type="entry name" value="ABC1_TM_sf"/>
</dbReference>
<reference evidence="11 12" key="1">
    <citation type="submission" date="2020-06" db="EMBL/GenBank/DDBJ databases">
        <title>Frischella cerana isolated from Apis cerana gut homogenate.</title>
        <authorList>
            <person name="Wolter L.A."/>
            <person name="Suenami S."/>
            <person name="Miyazaki R."/>
        </authorList>
    </citation>
    <scope>NUCLEOTIDE SEQUENCE [LARGE SCALE GENOMIC DNA]</scope>
    <source>
        <strain evidence="11 12">Ac13</strain>
    </source>
</reference>
<dbReference type="Gene3D" id="1.20.1560.10">
    <property type="entry name" value="ABC transporter type 1, transmembrane domain"/>
    <property type="match status" value="1"/>
</dbReference>
<evidence type="ECO:0000313" key="12">
    <source>
        <dbReference type="Proteomes" id="UP000651208"/>
    </source>
</evidence>
<feature type="transmembrane region" description="Helical" evidence="8">
    <location>
        <begin position="145"/>
        <end position="164"/>
    </location>
</feature>
<dbReference type="Proteomes" id="UP000651208">
    <property type="component" value="Unassembled WGS sequence"/>
</dbReference>
<comment type="caution">
    <text evidence="11">The sequence shown here is derived from an EMBL/GenBank/DDBJ whole genome shotgun (WGS) entry which is preliminary data.</text>
</comment>
<evidence type="ECO:0000313" key="11">
    <source>
        <dbReference type="EMBL" id="MBC9131446.1"/>
    </source>
</evidence>
<feature type="transmembrane region" description="Helical" evidence="8">
    <location>
        <begin position="63"/>
        <end position="87"/>
    </location>
</feature>
<dbReference type="InterPro" id="IPR050835">
    <property type="entry name" value="ABC_transporter_sub-D"/>
</dbReference>
<keyword evidence="12" id="KW-1185">Reference proteome</keyword>
<gene>
    <name evidence="11" type="ORF">FcAc13_09010</name>
</gene>
<evidence type="ECO:0000256" key="2">
    <source>
        <dbReference type="ARBA" id="ARBA00022448"/>
    </source>
</evidence>
<dbReference type="EMBL" id="JABURY010000018">
    <property type="protein sequence ID" value="MBC9131446.1"/>
    <property type="molecule type" value="Genomic_DNA"/>
</dbReference>
<dbReference type="InterPro" id="IPR027417">
    <property type="entry name" value="P-loop_NTPase"/>
</dbReference>
<dbReference type="InterPro" id="IPR003593">
    <property type="entry name" value="AAA+_ATPase"/>
</dbReference>
<evidence type="ECO:0000259" key="10">
    <source>
        <dbReference type="PROSITE" id="PS50929"/>
    </source>
</evidence>
<dbReference type="PANTHER" id="PTHR11384">
    <property type="entry name" value="ATP-BINDING CASSETTE, SUB-FAMILY D MEMBER"/>
    <property type="match status" value="1"/>
</dbReference>
<dbReference type="InterPro" id="IPR011527">
    <property type="entry name" value="ABC1_TM_dom"/>
</dbReference>
<dbReference type="Pfam" id="PF00005">
    <property type="entry name" value="ABC_tran"/>
    <property type="match status" value="1"/>
</dbReference>
<evidence type="ECO:0000256" key="5">
    <source>
        <dbReference type="ARBA" id="ARBA00022840"/>
    </source>
</evidence>